<gene>
    <name evidence="3" type="ORF">LLE72_006680</name>
</gene>
<name>A0AAJ3CD42_XANCA</name>
<reference evidence="3" key="1">
    <citation type="submission" date="2021-10" db="EMBL/GenBank/DDBJ databases">
        <authorList>
            <person name="Hussein R."/>
            <person name="Harrison J."/>
            <person name="Studholme D.J."/>
            <person name="Vicente J."/>
            <person name="Grant M."/>
        </authorList>
    </citation>
    <scope>NUCLEOTIDE SEQUENCE</scope>
    <source>
        <strain evidence="3">NCPPB 2970</strain>
    </source>
</reference>
<sequence>MKHATLGTALLVLMLQGCQASTSTPAAAAPEPAAASTPQPAPAAPQVAKPALPPEACQRTADGFAVLLEAIATDPALRAAYSAPQLAEYDFATPPKPVERAAEPFRLALIDSRWSYDEPDKNAEDLSRVDLKITQQGDQMRASFVRAEFSADDEVVKTLGAPEAYVFDYTKDCWQLIQHVR</sequence>
<feature type="compositionally biased region" description="Low complexity" evidence="1">
    <location>
        <begin position="24"/>
        <end position="50"/>
    </location>
</feature>
<reference evidence="3" key="2">
    <citation type="submission" date="2024-01" db="EMBL/GenBank/DDBJ databases">
        <title>Long-read genome sequencing of X. campestris pv. papavericola.</title>
        <authorList>
            <person name="Hussain R.M.F."/>
            <person name="Greer S."/>
            <person name="Harrison J."/>
            <person name="Grant M."/>
            <person name="Vicente J."/>
            <person name="Studholme D.J."/>
        </authorList>
    </citation>
    <scope>NUCLEOTIDE SEQUENCE</scope>
    <source>
        <strain evidence="3">NCPPB 2970</strain>
    </source>
</reference>
<dbReference type="PROSITE" id="PS51257">
    <property type="entry name" value="PROKAR_LIPOPROTEIN"/>
    <property type="match status" value="1"/>
</dbReference>
<feature type="chain" id="PRO_5042469918" description="Lipoprotein" evidence="2">
    <location>
        <begin position="29"/>
        <end position="181"/>
    </location>
</feature>
<dbReference type="AlphaFoldDB" id="A0AAJ3CD42"/>
<feature type="signal peptide" evidence="2">
    <location>
        <begin position="1"/>
        <end position="28"/>
    </location>
</feature>
<comment type="caution">
    <text evidence="3">The sequence shown here is derived from an EMBL/GenBank/DDBJ whole genome shotgun (WGS) entry which is preliminary data.</text>
</comment>
<evidence type="ECO:0000313" key="3">
    <source>
        <dbReference type="EMBL" id="MEC3887446.1"/>
    </source>
</evidence>
<evidence type="ECO:0000256" key="1">
    <source>
        <dbReference type="SAM" id="MobiDB-lite"/>
    </source>
</evidence>
<protein>
    <recommendedName>
        <fullName evidence="5">Lipoprotein</fullName>
    </recommendedName>
</protein>
<keyword evidence="2" id="KW-0732">Signal</keyword>
<proteinExistence type="predicted"/>
<organism evidence="3 4">
    <name type="scientific">Xanthomonas campestris pv. papavericola</name>
    <dbReference type="NCBI Taxonomy" id="487881"/>
    <lineage>
        <taxon>Bacteria</taxon>
        <taxon>Pseudomonadati</taxon>
        <taxon>Pseudomonadota</taxon>
        <taxon>Gammaproteobacteria</taxon>
        <taxon>Lysobacterales</taxon>
        <taxon>Lysobacteraceae</taxon>
        <taxon>Xanthomonas</taxon>
    </lineage>
</organism>
<evidence type="ECO:0008006" key="5">
    <source>
        <dbReference type="Google" id="ProtNLM"/>
    </source>
</evidence>
<accession>A0AAJ3CD42</accession>
<dbReference type="EMBL" id="JAJFNJ020000003">
    <property type="protein sequence ID" value="MEC3887446.1"/>
    <property type="molecule type" value="Genomic_DNA"/>
</dbReference>
<feature type="region of interest" description="Disordered" evidence="1">
    <location>
        <begin position="24"/>
        <end position="52"/>
    </location>
</feature>
<dbReference type="Proteomes" id="UP001297361">
    <property type="component" value="Unassembled WGS sequence"/>
</dbReference>
<dbReference type="RefSeq" id="WP_228427108.1">
    <property type="nucleotide sequence ID" value="NZ_JAJFNJ020000003.1"/>
</dbReference>
<evidence type="ECO:0000256" key="2">
    <source>
        <dbReference type="SAM" id="SignalP"/>
    </source>
</evidence>
<evidence type="ECO:0000313" key="4">
    <source>
        <dbReference type="Proteomes" id="UP001297361"/>
    </source>
</evidence>